<evidence type="ECO:0000313" key="3">
    <source>
        <dbReference type="EMBL" id="QXH85270.1"/>
    </source>
</evidence>
<keyword evidence="1" id="KW-0812">Transmembrane</keyword>
<keyword evidence="1" id="KW-0472">Membrane</keyword>
<evidence type="ECO:0000313" key="2">
    <source>
        <dbReference type="EMBL" id="MBC3295591.1"/>
    </source>
</evidence>
<gene>
    <name evidence="3" type="ORF">HU722_0007320</name>
    <name evidence="2" type="ORF">HU722_29095</name>
</gene>
<keyword evidence="4" id="KW-1185">Reference proteome</keyword>
<organism evidence="2">
    <name type="scientific">Pseudomonas tritici</name>
    <dbReference type="NCBI Taxonomy" id="2745518"/>
    <lineage>
        <taxon>Bacteria</taxon>
        <taxon>Pseudomonadati</taxon>
        <taxon>Pseudomonadota</taxon>
        <taxon>Gammaproteobacteria</taxon>
        <taxon>Pseudomonadales</taxon>
        <taxon>Pseudomonadaceae</taxon>
        <taxon>Pseudomonas</taxon>
    </lineage>
</organism>
<dbReference type="Proteomes" id="UP000615613">
    <property type="component" value="Chromosome"/>
</dbReference>
<reference evidence="3" key="2">
    <citation type="submission" date="2021-06" db="EMBL/GenBank/DDBJ databases">
        <title>Updating the genus Pseudomonas: Description of 43 new species and partition of the Pseudomonas putida group.</title>
        <authorList>
            <person name="Girard L."/>
            <person name="Lood C."/>
            <person name="Vandamme P."/>
            <person name="Rokni-Zadeh H."/>
            <person name="van Noort V."/>
            <person name="Hofte M."/>
            <person name="Lavigne R."/>
            <person name="De Mot R."/>
        </authorList>
    </citation>
    <scope>NUCLEOTIDE SEQUENCE</scope>
    <source>
        <strain evidence="3">SWRI145</strain>
    </source>
</reference>
<keyword evidence="1" id="KW-1133">Transmembrane helix</keyword>
<accession>A0A8I0CYK0</accession>
<dbReference type="EMBL" id="CP077084">
    <property type="protein sequence ID" value="QXH85270.1"/>
    <property type="molecule type" value="Genomic_DNA"/>
</dbReference>
<reference evidence="2" key="1">
    <citation type="journal article" date="2020" name="Microorganisms">
        <title>Reliable Identification of Environmental Pseudomonas Isolates Using the rpoD Gene.</title>
        <authorList>
            <consortium name="The Broad Institute Genome Sequencing Platform"/>
            <person name="Girard L."/>
            <person name="Lood C."/>
            <person name="Rokni-Zadeh H."/>
            <person name="van Noort V."/>
            <person name="Lavigne R."/>
            <person name="De Mot R."/>
        </authorList>
    </citation>
    <scope>NUCLEOTIDE SEQUENCE [LARGE SCALE GENOMIC DNA]</scope>
    <source>
        <strain evidence="2">SWRI145</strain>
    </source>
</reference>
<dbReference type="KEGG" id="ptrt:HU722_0007320"/>
<proteinExistence type="predicted"/>
<dbReference type="EMBL" id="JABWQF010000021">
    <property type="protein sequence ID" value="MBC3295591.1"/>
    <property type="molecule type" value="Genomic_DNA"/>
</dbReference>
<evidence type="ECO:0000256" key="1">
    <source>
        <dbReference type="SAM" id="Phobius"/>
    </source>
</evidence>
<feature type="transmembrane region" description="Helical" evidence="1">
    <location>
        <begin position="43"/>
        <end position="64"/>
    </location>
</feature>
<evidence type="ECO:0000313" key="4">
    <source>
        <dbReference type="Proteomes" id="UP000615613"/>
    </source>
</evidence>
<dbReference type="RefSeq" id="WP_065880083.1">
    <property type="nucleotide sequence ID" value="NZ_CP077084.1"/>
</dbReference>
<sequence>MKIDINVSAFKPACSSNPCGPGKPEPAKPSDPCKEACKPRKGFAIGFGVMPLGAIAFGGLGLGLGKIF</sequence>
<dbReference type="AlphaFoldDB" id="A0A8I0CYK0"/>
<name>A0A8I0CYK0_9PSED</name>
<protein>
    <submittedName>
        <fullName evidence="2">Uncharacterized protein</fullName>
    </submittedName>
</protein>